<evidence type="ECO:0000256" key="2">
    <source>
        <dbReference type="ARBA" id="ARBA00023315"/>
    </source>
</evidence>
<dbReference type="Proteomes" id="UP001597233">
    <property type="component" value="Unassembled WGS sequence"/>
</dbReference>
<dbReference type="PROSITE" id="PS51186">
    <property type="entry name" value="GNAT"/>
    <property type="match status" value="1"/>
</dbReference>
<keyword evidence="2" id="KW-0012">Acyltransferase</keyword>
<organism evidence="4 5">
    <name type="scientific">Paenibacillus wenxiniae</name>
    <dbReference type="NCBI Taxonomy" id="1636843"/>
    <lineage>
        <taxon>Bacteria</taxon>
        <taxon>Bacillati</taxon>
        <taxon>Bacillota</taxon>
        <taxon>Bacilli</taxon>
        <taxon>Bacillales</taxon>
        <taxon>Paenibacillaceae</taxon>
        <taxon>Paenibacillus</taxon>
    </lineage>
</organism>
<dbReference type="InterPro" id="IPR000182">
    <property type="entry name" value="GNAT_dom"/>
</dbReference>
<dbReference type="Gene3D" id="3.40.630.30">
    <property type="match status" value="1"/>
</dbReference>
<sequence length="148" mass="16681">MRIRNSNTSDMERAIDIWRDAVDATHHFLTPEHRSEIEHEVQSFLPNAPLWLAVDESDQALGFMLLDGHHIEALFIDPAHHGKGIGKALIEHAIHLQGNISTDVNEQNTQAVGFYQRLGFKVTGTSPQDSQGRPYPLIHLHRAKDLPL</sequence>
<evidence type="ECO:0000259" key="3">
    <source>
        <dbReference type="PROSITE" id="PS51186"/>
    </source>
</evidence>
<comment type="caution">
    <text evidence="4">The sequence shown here is derived from an EMBL/GenBank/DDBJ whole genome shotgun (WGS) entry which is preliminary data.</text>
</comment>
<dbReference type="NCBIfam" id="NF007807">
    <property type="entry name" value="PRK10514.1"/>
    <property type="match status" value="1"/>
</dbReference>
<protein>
    <submittedName>
        <fullName evidence="4">Acetyltransferase</fullName>
    </submittedName>
</protein>
<feature type="domain" description="N-acetyltransferase" evidence="3">
    <location>
        <begin position="1"/>
        <end position="147"/>
    </location>
</feature>
<gene>
    <name evidence="4" type="ORF">ACFSC9_06975</name>
</gene>
<dbReference type="EMBL" id="JBHUEH010000011">
    <property type="protein sequence ID" value="MFD1885268.1"/>
    <property type="molecule type" value="Genomic_DNA"/>
</dbReference>
<dbReference type="Pfam" id="PF13673">
    <property type="entry name" value="Acetyltransf_10"/>
    <property type="match status" value="1"/>
</dbReference>
<dbReference type="SUPFAM" id="SSF55729">
    <property type="entry name" value="Acyl-CoA N-acyltransferases (Nat)"/>
    <property type="match status" value="1"/>
</dbReference>
<dbReference type="PANTHER" id="PTHR43800">
    <property type="entry name" value="PEPTIDYL-LYSINE N-ACETYLTRANSFERASE YJAB"/>
    <property type="match status" value="1"/>
</dbReference>
<reference evidence="5" key="1">
    <citation type="journal article" date="2019" name="Int. J. Syst. Evol. Microbiol.">
        <title>The Global Catalogue of Microorganisms (GCM) 10K type strain sequencing project: providing services to taxonomists for standard genome sequencing and annotation.</title>
        <authorList>
            <consortium name="The Broad Institute Genomics Platform"/>
            <consortium name="The Broad Institute Genome Sequencing Center for Infectious Disease"/>
            <person name="Wu L."/>
            <person name="Ma J."/>
        </authorList>
    </citation>
    <scope>NUCLEOTIDE SEQUENCE [LARGE SCALE GENOMIC DNA]</scope>
    <source>
        <strain evidence="5">CCUG 54950</strain>
    </source>
</reference>
<evidence type="ECO:0000313" key="5">
    <source>
        <dbReference type="Proteomes" id="UP001597233"/>
    </source>
</evidence>
<keyword evidence="1" id="KW-0808">Transferase</keyword>
<name>A0ABW4RGH5_9BACL</name>
<keyword evidence="5" id="KW-1185">Reference proteome</keyword>
<dbReference type="RefSeq" id="WP_347326659.1">
    <property type="nucleotide sequence ID" value="NZ_JBCGUH010000014.1"/>
</dbReference>
<accession>A0ABW4RGH5</accession>
<dbReference type="CDD" id="cd04301">
    <property type="entry name" value="NAT_SF"/>
    <property type="match status" value="1"/>
</dbReference>
<dbReference type="PANTHER" id="PTHR43800:SF1">
    <property type="entry name" value="PEPTIDYL-LYSINE N-ACETYLTRANSFERASE YJAB"/>
    <property type="match status" value="1"/>
</dbReference>
<evidence type="ECO:0000256" key="1">
    <source>
        <dbReference type="ARBA" id="ARBA00022679"/>
    </source>
</evidence>
<proteinExistence type="predicted"/>
<evidence type="ECO:0000313" key="4">
    <source>
        <dbReference type="EMBL" id="MFD1885268.1"/>
    </source>
</evidence>
<dbReference type="InterPro" id="IPR016181">
    <property type="entry name" value="Acyl_CoA_acyltransferase"/>
</dbReference>